<gene>
    <name evidence="2" type="ORF">CR513_10322</name>
</gene>
<keyword evidence="3" id="KW-1185">Reference proteome</keyword>
<feature type="non-terminal residue" evidence="2">
    <location>
        <position position="1"/>
    </location>
</feature>
<dbReference type="AlphaFoldDB" id="A0A371HSP2"/>
<sequence>MIKKVTHDGVTNKFSFAHIGHKTSNPETLKIPREENSKDKTRGQEMTKAPRNAETVNMDNNKEQERRK</sequence>
<protein>
    <submittedName>
        <fullName evidence="2">Uncharacterized protein</fullName>
    </submittedName>
</protein>
<feature type="non-terminal residue" evidence="2">
    <location>
        <position position="68"/>
    </location>
</feature>
<evidence type="ECO:0000313" key="2">
    <source>
        <dbReference type="EMBL" id="RDY05799.1"/>
    </source>
</evidence>
<feature type="compositionally biased region" description="Basic and acidic residues" evidence="1">
    <location>
        <begin position="30"/>
        <end position="45"/>
    </location>
</feature>
<evidence type="ECO:0000256" key="1">
    <source>
        <dbReference type="SAM" id="MobiDB-lite"/>
    </source>
</evidence>
<proteinExistence type="predicted"/>
<comment type="caution">
    <text evidence="2">The sequence shown here is derived from an EMBL/GenBank/DDBJ whole genome shotgun (WGS) entry which is preliminary data.</text>
</comment>
<dbReference type="Proteomes" id="UP000257109">
    <property type="component" value="Unassembled WGS sequence"/>
</dbReference>
<organism evidence="2 3">
    <name type="scientific">Mucuna pruriens</name>
    <name type="common">Velvet bean</name>
    <name type="synonym">Dolichos pruriens</name>
    <dbReference type="NCBI Taxonomy" id="157652"/>
    <lineage>
        <taxon>Eukaryota</taxon>
        <taxon>Viridiplantae</taxon>
        <taxon>Streptophyta</taxon>
        <taxon>Embryophyta</taxon>
        <taxon>Tracheophyta</taxon>
        <taxon>Spermatophyta</taxon>
        <taxon>Magnoliopsida</taxon>
        <taxon>eudicotyledons</taxon>
        <taxon>Gunneridae</taxon>
        <taxon>Pentapetalae</taxon>
        <taxon>rosids</taxon>
        <taxon>fabids</taxon>
        <taxon>Fabales</taxon>
        <taxon>Fabaceae</taxon>
        <taxon>Papilionoideae</taxon>
        <taxon>50 kb inversion clade</taxon>
        <taxon>NPAAA clade</taxon>
        <taxon>indigoferoid/millettioid clade</taxon>
        <taxon>Phaseoleae</taxon>
        <taxon>Mucuna</taxon>
    </lineage>
</organism>
<accession>A0A371HSP2</accession>
<reference evidence="2" key="1">
    <citation type="submission" date="2018-05" db="EMBL/GenBank/DDBJ databases">
        <title>Draft genome of Mucuna pruriens seed.</title>
        <authorList>
            <person name="Nnadi N.E."/>
            <person name="Vos R."/>
            <person name="Hasami M.H."/>
            <person name="Devisetty U.K."/>
            <person name="Aguiy J.C."/>
        </authorList>
    </citation>
    <scope>NUCLEOTIDE SEQUENCE [LARGE SCALE GENOMIC DNA]</scope>
    <source>
        <strain evidence="2">JCA_2017</strain>
    </source>
</reference>
<evidence type="ECO:0000313" key="3">
    <source>
        <dbReference type="Proteomes" id="UP000257109"/>
    </source>
</evidence>
<name>A0A371HSP2_MUCPR</name>
<dbReference type="EMBL" id="QJKJ01001812">
    <property type="protein sequence ID" value="RDY05799.1"/>
    <property type="molecule type" value="Genomic_DNA"/>
</dbReference>
<feature type="region of interest" description="Disordered" evidence="1">
    <location>
        <begin position="17"/>
        <end position="68"/>
    </location>
</feature>